<dbReference type="SUPFAM" id="SSF47473">
    <property type="entry name" value="EF-hand"/>
    <property type="match status" value="1"/>
</dbReference>
<evidence type="ECO:0000256" key="1">
    <source>
        <dbReference type="ARBA" id="ARBA00022737"/>
    </source>
</evidence>
<dbReference type="FunFam" id="1.10.238.10:FF:000001">
    <property type="entry name" value="Calmodulin 1"/>
    <property type="match status" value="1"/>
</dbReference>
<protein>
    <recommendedName>
        <fullName evidence="3">EF-hand domain-containing protein</fullName>
    </recommendedName>
</protein>
<dbReference type="EMBL" id="JABFUD020000010">
    <property type="protein sequence ID" value="KAI5074681.1"/>
    <property type="molecule type" value="Genomic_DNA"/>
</dbReference>
<keyword evidence="1" id="KW-0677">Repeat</keyword>
<dbReference type="PROSITE" id="PS50222">
    <property type="entry name" value="EF_HAND_2"/>
    <property type="match status" value="4"/>
</dbReference>
<proteinExistence type="predicted"/>
<keyword evidence="2" id="KW-0106">Calcium</keyword>
<reference evidence="4" key="1">
    <citation type="submission" date="2021-01" db="EMBL/GenBank/DDBJ databases">
        <title>Adiantum capillus-veneris genome.</title>
        <authorList>
            <person name="Fang Y."/>
            <person name="Liao Q."/>
        </authorList>
    </citation>
    <scope>NUCLEOTIDE SEQUENCE</scope>
    <source>
        <strain evidence="4">H3</strain>
        <tissue evidence="4">Leaf</tissue>
    </source>
</reference>
<accession>A0A9D4ZIX5</accession>
<dbReference type="Proteomes" id="UP000886520">
    <property type="component" value="Chromosome 10"/>
</dbReference>
<dbReference type="SMART" id="SM00054">
    <property type="entry name" value="EFh"/>
    <property type="match status" value="4"/>
</dbReference>
<dbReference type="InterPro" id="IPR002048">
    <property type="entry name" value="EF_hand_dom"/>
</dbReference>
<feature type="domain" description="EF-hand" evidence="3">
    <location>
        <begin position="114"/>
        <end position="146"/>
    </location>
</feature>
<dbReference type="Gene3D" id="1.10.238.10">
    <property type="entry name" value="EF-hand"/>
    <property type="match status" value="2"/>
</dbReference>
<name>A0A9D4ZIX5_ADICA</name>
<evidence type="ECO:0000313" key="5">
    <source>
        <dbReference type="Proteomes" id="UP000886520"/>
    </source>
</evidence>
<feature type="domain" description="EF-hand" evidence="3">
    <location>
        <begin position="1"/>
        <end position="35"/>
    </location>
</feature>
<organism evidence="4 5">
    <name type="scientific">Adiantum capillus-veneris</name>
    <name type="common">Maidenhair fern</name>
    <dbReference type="NCBI Taxonomy" id="13818"/>
    <lineage>
        <taxon>Eukaryota</taxon>
        <taxon>Viridiplantae</taxon>
        <taxon>Streptophyta</taxon>
        <taxon>Embryophyta</taxon>
        <taxon>Tracheophyta</taxon>
        <taxon>Polypodiopsida</taxon>
        <taxon>Polypodiidae</taxon>
        <taxon>Polypodiales</taxon>
        <taxon>Pteridineae</taxon>
        <taxon>Pteridaceae</taxon>
        <taxon>Vittarioideae</taxon>
        <taxon>Adiantum</taxon>
    </lineage>
</organism>
<dbReference type="InterPro" id="IPR011992">
    <property type="entry name" value="EF-hand-dom_pair"/>
</dbReference>
<dbReference type="InterPro" id="IPR050145">
    <property type="entry name" value="Centrin_CML-like"/>
</dbReference>
<sequence length="146" mass="16718">MTEELQEVFRAFDLNGDGRITMKELEIVMTTLGQYFTESELRETLRQVDCNGNGTIEFEEFRSVMVHETSKANSFGQAAEEIIKGAFLAFDKDQNGFISREELFCALQSLGDMPSREEVSDMIKQADKDGDGHLSYREFFQVMMEI</sequence>
<dbReference type="PANTHER" id="PTHR23050">
    <property type="entry name" value="CALCIUM BINDING PROTEIN"/>
    <property type="match status" value="1"/>
</dbReference>
<gene>
    <name evidence="4" type="ORF">GOP47_0010642</name>
</gene>
<dbReference type="OrthoDB" id="26525at2759"/>
<keyword evidence="5" id="KW-1185">Reference proteome</keyword>
<dbReference type="PROSITE" id="PS00018">
    <property type="entry name" value="EF_HAND_1"/>
    <property type="match status" value="4"/>
</dbReference>
<evidence type="ECO:0000256" key="2">
    <source>
        <dbReference type="ARBA" id="ARBA00022837"/>
    </source>
</evidence>
<dbReference type="AlphaFoldDB" id="A0A9D4ZIX5"/>
<dbReference type="InterPro" id="IPR018247">
    <property type="entry name" value="EF_Hand_1_Ca_BS"/>
</dbReference>
<evidence type="ECO:0000259" key="3">
    <source>
        <dbReference type="PROSITE" id="PS50222"/>
    </source>
</evidence>
<feature type="domain" description="EF-hand" evidence="3">
    <location>
        <begin position="78"/>
        <end position="113"/>
    </location>
</feature>
<dbReference type="GO" id="GO:0005509">
    <property type="term" value="F:calcium ion binding"/>
    <property type="evidence" value="ECO:0007669"/>
    <property type="project" value="InterPro"/>
</dbReference>
<comment type="caution">
    <text evidence="4">The sequence shown here is derived from an EMBL/GenBank/DDBJ whole genome shotgun (WGS) entry which is preliminary data.</text>
</comment>
<evidence type="ECO:0000313" key="4">
    <source>
        <dbReference type="EMBL" id="KAI5074681.1"/>
    </source>
</evidence>
<feature type="domain" description="EF-hand" evidence="3">
    <location>
        <begin position="36"/>
        <end position="71"/>
    </location>
</feature>
<dbReference type="CDD" id="cd00051">
    <property type="entry name" value="EFh"/>
    <property type="match status" value="2"/>
</dbReference>
<dbReference type="Pfam" id="PF13499">
    <property type="entry name" value="EF-hand_7"/>
    <property type="match status" value="2"/>
</dbReference>